<evidence type="ECO:0000313" key="2">
    <source>
        <dbReference type="Proteomes" id="UP000176834"/>
    </source>
</evidence>
<protein>
    <submittedName>
        <fullName evidence="1">Uncharacterized protein</fullName>
    </submittedName>
</protein>
<name>A0A1F8F2K8_9BACT</name>
<evidence type="ECO:0000313" key="1">
    <source>
        <dbReference type="EMBL" id="OGN07357.1"/>
    </source>
</evidence>
<sequence length="175" mass="20709">MLIFGTVRVVRLQGVEMPDQNAFKSDEECLEAIRKKQELMREPKGFNFEQILKESWDSYHTERELAYGFARVIIGTTHRKDGWWSRLKIERSFRNLEDEISHLQSCSRCKRTMMDQAPKAFEYLKIVPRVVTVDDGEKALRSLAKANNMTETEFRQWFDKISKKIIREMNGEKNV</sequence>
<reference evidence="1 2" key="1">
    <citation type="journal article" date="2016" name="Nat. Commun.">
        <title>Thousands of microbial genomes shed light on interconnected biogeochemical processes in an aquifer system.</title>
        <authorList>
            <person name="Anantharaman K."/>
            <person name="Brown C.T."/>
            <person name="Hug L.A."/>
            <person name="Sharon I."/>
            <person name="Castelle C.J."/>
            <person name="Probst A.J."/>
            <person name="Thomas B.C."/>
            <person name="Singh A."/>
            <person name="Wilkins M.J."/>
            <person name="Karaoz U."/>
            <person name="Brodie E.L."/>
            <person name="Williams K.H."/>
            <person name="Hubbard S.S."/>
            <person name="Banfield J.F."/>
        </authorList>
    </citation>
    <scope>NUCLEOTIDE SEQUENCE [LARGE SCALE GENOMIC DNA]</scope>
</reference>
<comment type="caution">
    <text evidence="1">The sequence shown here is derived from an EMBL/GenBank/DDBJ whole genome shotgun (WGS) entry which is preliminary data.</text>
</comment>
<gene>
    <name evidence="1" type="ORF">A3B86_01235</name>
</gene>
<dbReference type="AlphaFoldDB" id="A0A1F8F2K8"/>
<organism evidence="1 2">
    <name type="scientific">Candidatus Yanofskybacteria bacterium RIFCSPHIGHO2_02_FULL_38_22b</name>
    <dbReference type="NCBI Taxonomy" id="1802673"/>
    <lineage>
        <taxon>Bacteria</taxon>
        <taxon>Candidatus Yanofskyibacteriota</taxon>
    </lineage>
</organism>
<accession>A0A1F8F2K8</accession>
<proteinExistence type="predicted"/>
<dbReference type="Proteomes" id="UP000176834">
    <property type="component" value="Unassembled WGS sequence"/>
</dbReference>
<dbReference type="EMBL" id="MGJN01000007">
    <property type="protein sequence ID" value="OGN07357.1"/>
    <property type="molecule type" value="Genomic_DNA"/>
</dbReference>